<dbReference type="STRING" id="994573.T472_0200780"/>
<gene>
    <name evidence="1" type="ORF">T472_0200780</name>
</gene>
<accession>V7IAX3</accession>
<evidence type="ECO:0000313" key="2">
    <source>
        <dbReference type="Proteomes" id="UP000017747"/>
    </source>
</evidence>
<keyword evidence="2" id="KW-1185">Reference proteome</keyword>
<protein>
    <submittedName>
        <fullName evidence="1">Uncharacterized protein</fullName>
    </submittedName>
</protein>
<name>V7IAX3_9CLOT</name>
<dbReference type="eggNOG" id="COG0744">
    <property type="taxonomic scope" value="Bacteria"/>
</dbReference>
<dbReference type="AlphaFoldDB" id="V7IAX3"/>
<comment type="caution">
    <text evidence="1">The sequence shown here is derived from an EMBL/GenBank/DDBJ whole genome shotgun (WGS) entry which is preliminary data.</text>
</comment>
<reference evidence="1 2" key="1">
    <citation type="journal article" date="2014" name="Genome Announc.">
        <title>Genome Sequence of Youngiibacter fragilis, the Type Strain of the Genus Youngiibacter.</title>
        <authorList>
            <person name="Wawrik C.B."/>
            <person name="Callaghan A.V."/>
            <person name="Stamps B.W."/>
            <person name="Wawrik B."/>
        </authorList>
    </citation>
    <scope>NUCLEOTIDE SEQUENCE [LARGE SCALE GENOMIC DNA]</scope>
    <source>
        <strain evidence="1 2">232.1</strain>
    </source>
</reference>
<dbReference type="RefSeq" id="WP_023863213.1">
    <property type="nucleotide sequence ID" value="NZ_AXUN02000009.1"/>
</dbReference>
<dbReference type="Proteomes" id="UP000017747">
    <property type="component" value="Unassembled WGS sequence"/>
</dbReference>
<proteinExistence type="predicted"/>
<sequence>MVEEPVVEEPVVEEPVVEEPVVEEPVVEEPVVEEPVVEEPVIEEPVVEEPIVEVPIAEEPAIAEPIVEEIVPEAPLTYLTAPVVIVNKEDYKPGGKVNMKGSGWILDRSVSIEVKEVYGTWRYETVAEVDSKGMFAILFNIADYYSPNYEVAVTGADTNTIVNTSFTDAGGAYSIDFSSYNPDTYEKYFPKYYAPLPETTIGRHED</sequence>
<evidence type="ECO:0000313" key="1">
    <source>
        <dbReference type="EMBL" id="ETA82494.1"/>
    </source>
</evidence>
<organism evidence="1 2">
    <name type="scientific">Youngiibacter fragilis 232.1</name>
    <dbReference type="NCBI Taxonomy" id="994573"/>
    <lineage>
        <taxon>Bacteria</taxon>
        <taxon>Bacillati</taxon>
        <taxon>Bacillota</taxon>
        <taxon>Clostridia</taxon>
        <taxon>Eubacteriales</taxon>
        <taxon>Clostridiaceae</taxon>
        <taxon>Youngiibacter</taxon>
    </lineage>
</organism>
<dbReference type="EMBL" id="AXUN02000009">
    <property type="protein sequence ID" value="ETA82494.1"/>
    <property type="molecule type" value="Genomic_DNA"/>
</dbReference>